<dbReference type="RefSeq" id="WP_381736340.1">
    <property type="nucleotide sequence ID" value="NZ_JBHSDP010000002.1"/>
</dbReference>
<sequence length="189" mass="20558">MDTLADAKTLPPQIRGHASVLRGLFLCTPAPLDRDDWLRLEQIVHSLPGDTELVARVTSGMSMPHWPGISLTEHRHWLEQADAAAAVTSDPVTRAAVAANRVSLLLTLQDAAVRRTLDAAPPEDELPRTSAAPGAGTVQRGRRIGVARALRRRPRPARQRTGTRRPPPGGTSHRPHHPQQHAVAALVHR</sequence>
<organism evidence="2 3">
    <name type="scientific">Streptomyces andamanensis</name>
    <dbReference type="NCBI Taxonomy" id="1565035"/>
    <lineage>
        <taxon>Bacteria</taxon>
        <taxon>Bacillati</taxon>
        <taxon>Actinomycetota</taxon>
        <taxon>Actinomycetes</taxon>
        <taxon>Kitasatosporales</taxon>
        <taxon>Streptomycetaceae</taxon>
        <taxon>Streptomyces</taxon>
    </lineage>
</organism>
<dbReference type="Proteomes" id="UP001595824">
    <property type="component" value="Unassembled WGS sequence"/>
</dbReference>
<proteinExistence type="predicted"/>
<evidence type="ECO:0000256" key="1">
    <source>
        <dbReference type="SAM" id="MobiDB-lite"/>
    </source>
</evidence>
<accession>A0ABV8T881</accession>
<dbReference type="EMBL" id="JBHSDP010000002">
    <property type="protein sequence ID" value="MFC4326256.1"/>
    <property type="molecule type" value="Genomic_DNA"/>
</dbReference>
<name>A0ABV8T881_9ACTN</name>
<reference evidence="3" key="1">
    <citation type="journal article" date="2019" name="Int. J. Syst. Evol. Microbiol.">
        <title>The Global Catalogue of Microorganisms (GCM) 10K type strain sequencing project: providing services to taxonomists for standard genome sequencing and annotation.</title>
        <authorList>
            <consortium name="The Broad Institute Genomics Platform"/>
            <consortium name="The Broad Institute Genome Sequencing Center for Infectious Disease"/>
            <person name="Wu L."/>
            <person name="Ma J."/>
        </authorList>
    </citation>
    <scope>NUCLEOTIDE SEQUENCE [LARGE SCALE GENOMIC DNA]</scope>
    <source>
        <strain evidence="3">PCU 347</strain>
    </source>
</reference>
<keyword evidence="3" id="KW-1185">Reference proteome</keyword>
<feature type="compositionally biased region" description="Basic residues" evidence="1">
    <location>
        <begin position="140"/>
        <end position="163"/>
    </location>
</feature>
<evidence type="ECO:0000313" key="2">
    <source>
        <dbReference type="EMBL" id="MFC4326256.1"/>
    </source>
</evidence>
<comment type="caution">
    <text evidence="2">The sequence shown here is derived from an EMBL/GenBank/DDBJ whole genome shotgun (WGS) entry which is preliminary data.</text>
</comment>
<feature type="region of interest" description="Disordered" evidence="1">
    <location>
        <begin position="118"/>
        <end position="189"/>
    </location>
</feature>
<evidence type="ECO:0000313" key="3">
    <source>
        <dbReference type="Proteomes" id="UP001595824"/>
    </source>
</evidence>
<gene>
    <name evidence="2" type="ORF">ACFPC0_00110</name>
</gene>
<protein>
    <submittedName>
        <fullName evidence="2">Uncharacterized protein</fullName>
    </submittedName>
</protein>